<dbReference type="Proteomes" id="UP000029669">
    <property type="component" value="Chromosome"/>
</dbReference>
<evidence type="ECO:0000256" key="5">
    <source>
        <dbReference type="HAMAP-Rule" id="MF_01804"/>
    </source>
</evidence>
<comment type="subunit">
    <text evidence="5">Homodimer. Homodimerization may be required to stabilize the binding of ScpA to the Smc head domains. Component of a cohesin-like complex composed of ScpA, ScpB and the Smc homodimer, in which ScpA and ScpB bind to the head domain of Smc. The presence of the three proteins is required for the association of the complex with DNA.</text>
</comment>
<keyword evidence="3 5" id="KW-0159">Chromosome partition</keyword>
<dbReference type="GO" id="GO:0005737">
    <property type="term" value="C:cytoplasm"/>
    <property type="evidence" value="ECO:0007669"/>
    <property type="project" value="UniProtKB-SubCell"/>
</dbReference>
<sequence length="168" mass="18846">MSNEGKIEAILFAAGGPVKLKTLSDVVGLPQEEIVDVVNKLKEYYDRENRGLDIIFFEDKVQMCTNDNYGEIVRQALGLEIKQGLSQAALEVLAIIAYNQPITRAEIERIRGVKSDKAINTLLEYNLIKESGRALSPGRPILYTTTEDFLKYFGIKSLKELPQIEITP</sequence>
<evidence type="ECO:0000313" key="6">
    <source>
        <dbReference type="EMBL" id="AIS52417.1"/>
    </source>
</evidence>
<dbReference type="KEGG" id="tki:TKV_c12460"/>
<dbReference type="HOGENOM" id="CLU_045647_5_3_9"/>
<dbReference type="SUPFAM" id="SSF46785">
    <property type="entry name" value="Winged helix' DNA-binding domain"/>
    <property type="match status" value="2"/>
</dbReference>
<dbReference type="InterPro" id="IPR036390">
    <property type="entry name" value="WH_DNA-bd_sf"/>
</dbReference>
<keyword evidence="4 5" id="KW-0131">Cell cycle</keyword>
<dbReference type="eggNOG" id="COG1386">
    <property type="taxonomic scope" value="Bacteria"/>
</dbReference>
<comment type="similarity">
    <text evidence="5">Belongs to the ScpB family.</text>
</comment>
<dbReference type="AlphaFoldDB" id="A0A097ARI7"/>
<proteinExistence type="inferred from homology"/>
<dbReference type="PIRSF" id="PIRSF019345">
    <property type="entry name" value="ScpB"/>
    <property type="match status" value="1"/>
</dbReference>
<reference evidence="7" key="1">
    <citation type="journal article" date="2015" name="Genome Announc.">
        <title>Whole-Genome Sequences of 80 Environmental and Clinical Isolates of Burkholderia pseudomallei.</title>
        <authorList>
            <person name="Johnson S.L."/>
            <person name="Baker A.L."/>
            <person name="Chain P.S."/>
            <person name="Currie B.J."/>
            <person name="Daligault H.E."/>
            <person name="Davenport K.W."/>
            <person name="Davis C.B."/>
            <person name="Inglis T.J."/>
            <person name="Kaestli M."/>
            <person name="Koren S."/>
            <person name="Mayo M."/>
            <person name="Merritt A.J."/>
            <person name="Price E.P."/>
            <person name="Sarovich D.S."/>
            <person name="Warner J."/>
            <person name="Rosovitz M.J."/>
        </authorList>
    </citation>
    <scope>NUCLEOTIDE SEQUENCE [LARGE SCALE GENOMIC DNA]</scope>
    <source>
        <strain evidence="7">DSM 2030</strain>
    </source>
</reference>
<dbReference type="Gene3D" id="1.10.10.10">
    <property type="entry name" value="Winged helix-like DNA-binding domain superfamily/Winged helix DNA-binding domain"/>
    <property type="match status" value="2"/>
</dbReference>
<comment type="function">
    <text evidence="5">Participates in chromosomal partition during cell division. May act via the formation of a condensin-like complex containing Smc and ScpA that pull DNA away from mid-cell into both cell halves.</text>
</comment>
<accession>A0A097ARI7</accession>
<dbReference type="OrthoDB" id="9806226at2"/>
<keyword evidence="7" id="KW-1185">Reference proteome</keyword>
<dbReference type="InterPro" id="IPR005234">
    <property type="entry name" value="ScpB_csome_segregation"/>
</dbReference>
<dbReference type="PANTHER" id="PTHR34298">
    <property type="entry name" value="SEGREGATION AND CONDENSATION PROTEIN B"/>
    <property type="match status" value="1"/>
</dbReference>
<dbReference type="Pfam" id="PF04079">
    <property type="entry name" value="SMC_ScpB"/>
    <property type="match status" value="1"/>
</dbReference>
<protein>
    <recommendedName>
        <fullName evidence="5">Segregation and condensation protein B</fullName>
    </recommendedName>
</protein>
<dbReference type="GO" id="GO:0006260">
    <property type="term" value="P:DNA replication"/>
    <property type="evidence" value="ECO:0007669"/>
    <property type="project" value="UniProtKB-UniRule"/>
</dbReference>
<dbReference type="EMBL" id="CP009170">
    <property type="protein sequence ID" value="AIS52417.1"/>
    <property type="molecule type" value="Genomic_DNA"/>
</dbReference>
<dbReference type="RefSeq" id="WP_049685175.1">
    <property type="nucleotide sequence ID" value="NZ_CP009170.1"/>
</dbReference>
<dbReference type="PANTHER" id="PTHR34298:SF2">
    <property type="entry name" value="SEGREGATION AND CONDENSATION PROTEIN B"/>
    <property type="match status" value="1"/>
</dbReference>
<keyword evidence="2 5" id="KW-0132">Cell division</keyword>
<organism evidence="6 7">
    <name type="scientific">Thermoanaerobacter kivui</name>
    <name type="common">Acetogenium kivui</name>
    <dbReference type="NCBI Taxonomy" id="2325"/>
    <lineage>
        <taxon>Bacteria</taxon>
        <taxon>Bacillati</taxon>
        <taxon>Bacillota</taxon>
        <taxon>Clostridia</taxon>
        <taxon>Thermoanaerobacterales</taxon>
        <taxon>Thermoanaerobacteraceae</taxon>
        <taxon>Thermoanaerobacter</taxon>
    </lineage>
</organism>
<dbReference type="NCBIfam" id="TIGR00281">
    <property type="entry name" value="SMC-Scp complex subunit ScpB"/>
    <property type="match status" value="1"/>
</dbReference>
<evidence type="ECO:0000256" key="1">
    <source>
        <dbReference type="ARBA" id="ARBA00022490"/>
    </source>
</evidence>
<dbReference type="InterPro" id="IPR036388">
    <property type="entry name" value="WH-like_DNA-bd_sf"/>
</dbReference>
<dbReference type="HAMAP" id="MF_01804">
    <property type="entry name" value="ScpB"/>
    <property type="match status" value="1"/>
</dbReference>
<keyword evidence="1 5" id="KW-0963">Cytoplasm</keyword>
<name>A0A097ARI7_THEKI</name>
<dbReference type="GO" id="GO:0051301">
    <property type="term" value="P:cell division"/>
    <property type="evidence" value="ECO:0007669"/>
    <property type="project" value="UniProtKB-KW"/>
</dbReference>
<dbReference type="GO" id="GO:0051304">
    <property type="term" value="P:chromosome separation"/>
    <property type="evidence" value="ECO:0007669"/>
    <property type="project" value="InterPro"/>
</dbReference>
<evidence type="ECO:0000256" key="2">
    <source>
        <dbReference type="ARBA" id="ARBA00022618"/>
    </source>
</evidence>
<gene>
    <name evidence="5 6" type="primary">scpB</name>
    <name evidence="6" type="ORF">TKV_c12460</name>
</gene>
<dbReference type="STRING" id="2325.TKV_c12460"/>
<evidence type="ECO:0000313" key="7">
    <source>
        <dbReference type="Proteomes" id="UP000029669"/>
    </source>
</evidence>
<evidence type="ECO:0000256" key="4">
    <source>
        <dbReference type="ARBA" id="ARBA00023306"/>
    </source>
</evidence>
<evidence type="ECO:0000256" key="3">
    <source>
        <dbReference type="ARBA" id="ARBA00022829"/>
    </source>
</evidence>
<comment type="subcellular location">
    <subcellularLocation>
        <location evidence="5">Cytoplasm</location>
    </subcellularLocation>
    <text evidence="5">Associated with two foci at the outer edges of the nucleoid region in young cells, and at four foci within both cell halves in older cells.</text>
</comment>